<dbReference type="AlphaFoldDB" id="A0A2I3TRV6"/>
<evidence type="ECO:0000313" key="2">
    <source>
        <dbReference type="Proteomes" id="UP000002277"/>
    </source>
</evidence>
<name>A0A2I3TRV6_PANTR</name>
<reference evidence="1" key="2">
    <citation type="submission" date="2025-08" db="UniProtKB">
        <authorList>
            <consortium name="Ensembl"/>
        </authorList>
    </citation>
    <scope>IDENTIFICATION</scope>
</reference>
<proteinExistence type="predicted"/>
<dbReference type="Bgee" id="ENSPTRG00000044555">
    <property type="expression patterns" value="Expressed in colon and 11 other cell types or tissues"/>
</dbReference>
<accession>A0A2I3TRV6</accession>
<dbReference type="OMA" id="LYKITMY"/>
<dbReference type="InParanoid" id="A0A2I3TRV6"/>
<keyword evidence="2" id="KW-1185">Reference proteome</keyword>
<dbReference type="EMBL" id="AACZ04057046">
    <property type="status" value="NOT_ANNOTATED_CDS"/>
    <property type="molecule type" value="Genomic_DNA"/>
</dbReference>
<reference evidence="1 2" key="1">
    <citation type="journal article" date="2005" name="Nature">
        <title>Initial sequence of the chimpanzee genome and comparison with the human genome.</title>
        <authorList>
            <consortium name="Chimpanzee sequencing and analysis consortium"/>
        </authorList>
    </citation>
    <scope>NUCLEOTIDE SEQUENCE [LARGE SCALE GENOMIC DNA]</scope>
</reference>
<protein>
    <submittedName>
        <fullName evidence="1">Uncharacterized protein</fullName>
    </submittedName>
</protein>
<sequence length="70" mass="8321">MFFSSSYSEVLNPSRTRKVKFEFCFVLICKVKMKTENKGFICIYLSNHSSIHPSLQLVCVYMFLYKITMY</sequence>
<evidence type="ECO:0000313" key="1">
    <source>
        <dbReference type="Ensembl" id="ENSPTRP00000091700.1"/>
    </source>
</evidence>
<organism evidence="1 2">
    <name type="scientific">Pan troglodytes</name>
    <name type="common">Chimpanzee</name>
    <dbReference type="NCBI Taxonomy" id="9598"/>
    <lineage>
        <taxon>Eukaryota</taxon>
        <taxon>Metazoa</taxon>
        <taxon>Chordata</taxon>
        <taxon>Craniata</taxon>
        <taxon>Vertebrata</taxon>
        <taxon>Euteleostomi</taxon>
        <taxon>Mammalia</taxon>
        <taxon>Eutheria</taxon>
        <taxon>Euarchontoglires</taxon>
        <taxon>Primates</taxon>
        <taxon>Haplorrhini</taxon>
        <taxon>Catarrhini</taxon>
        <taxon>Hominidae</taxon>
        <taxon>Pan</taxon>
    </lineage>
</organism>
<dbReference type="Ensembl" id="ENSPTRT00000079722.1">
    <property type="protein sequence ID" value="ENSPTRP00000091700.1"/>
    <property type="gene ID" value="ENSPTRG00000044555.1"/>
</dbReference>
<dbReference type="Proteomes" id="UP000002277">
    <property type="component" value="Chromosome X"/>
</dbReference>
<reference evidence="1" key="3">
    <citation type="submission" date="2025-09" db="UniProtKB">
        <authorList>
            <consortium name="Ensembl"/>
        </authorList>
    </citation>
    <scope>IDENTIFICATION</scope>
</reference>
<dbReference type="GeneTree" id="ENSGT00910000147399"/>